<accession>A0A1H6LEK3</accession>
<dbReference type="GO" id="GO:0004573">
    <property type="term" value="F:Glc3Man9GlcNAc2 oligosaccharide glucosidase activity"/>
    <property type="evidence" value="ECO:0007669"/>
    <property type="project" value="InterPro"/>
</dbReference>
<keyword evidence="2" id="KW-0378">Hydrolase</keyword>
<gene>
    <name evidence="6" type="ORF">PYTT_1342</name>
</gene>
<evidence type="ECO:0000256" key="1">
    <source>
        <dbReference type="ARBA" id="ARBA00010833"/>
    </source>
</evidence>
<organism evidence="6 7">
    <name type="scientific">Akkermansia glycaniphila</name>
    <dbReference type="NCBI Taxonomy" id="1679444"/>
    <lineage>
        <taxon>Bacteria</taxon>
        <taxon>Pseudomonadati</taxon>
        <taxon>Verrucomicrobiota</taxon>
        <taxon>Verrucomicrobiia</taxon>
        <taxon>Verrucomicrobiales</taxon>
        <taxon>Akkermansiaceae</taxon>
        <taxon>Akkermansia</taxon>
    </lineage>
</organism>
<sequence>MYSILQRILLPAVSLMAANTHAQTQDAPFPDWTPSSVNRDAANVDWQGAVPEVVHPDRNLTKLYQVAWKITASRTRTGEFLKPGLPATPYLDENVYNDQIWIWDSAFMVLYSRYAPSAFPGLQTLDNIYYPIHKQVETGLKIHLRDNPPILAWAEYDNYMMTADEKRMEQVMDKENFLEKHFDFFQNVKKGSGQKYASPQTIFRGVVRRSPSGKFIAEDEAGYDEKDPFIGFTWSRGASGMDNTPRNPVSDRDKDIVWVDAIAQQALSALCIARIHESRGNTEKQKQWMQTYNGLKDIVNKYYWDEEDGFYYDLSRKSGTFSKVKTCSSYWVMMAEIPSPKQAARMVAYLQTDSSGFSELGGKYPYLSLSRKHPLYNNETGDYWRGGIWLPLAYMTTKALEKYGYDELADELSENLLRQILAVYMQGFDGKHTIWECYSPSQDRPATEHGRTARPDFCGWSALGPISMFIENVMGFHQINGLKKRIEWTLKGKNGTHGLKRLKFAGITTDVVYDSAKKAVDVKSDKPYTLVINGESFDIVPGSQMVKPSKIK</sequence>
<reference evidence="7" key="1">
    <citation type="submission" date="2016-09" db="EMBL/GenBank/DDBJ databases">
        <authorList>
            <person name="Koehorst J."/>
        </authorList>
    </citation>
    <scope>NUCLEOTIDE SEQUENCE [LARGE SCALE GENOMIC DNA]</scope>
</reference>
<evidence type="ECO:0000259" key="5">
    <source>
        <dbReference type="Pfam" id="PF22422"/>
    </source>
</evidence>
<comment type="similarity">
    <text evidence="1">Belongs to the glycosyl hydrolase 63 family.</text>
</comment>
<feature type="domain" description="Mannosylglycerate hydrolase MGH1-like glycoside hydrolase" evidence="5">
    <location>
        <begin position="144"/>
        <end position="447"/>
    </location>
</feature>
<dbReference type="KEGG" id="agl:PYTT_1342"/>
<dbReference type="Proteomes" id="UP000176204">
    <property type="component" value="Chromosome I"/>
</dbReference>
<dbReference type="SUPFAM" id="SSF48208">
    <property type="entry name" value="Six-hairpin glycosidases"/>
    <property type="match status" value="1"/>
</dbReference>
<dbReference type="EMBL" id="LT629973">
    <property type="protein sequence ID" value="SEH87042.1"/>
    <property type="molecule type" value="Genomic_DNA"/>
</dbReference>
<dbReference type="InterPro" id="IPR008928">
    <property type="entry name" value="6-hairpin_glycosidase_sf"/>
</dbReference>
<dbReference type="GO" id="GO:0006487">
    <property type="term" value="P:protein N-linked glycosylation"/>
    <property type="evidence" value="ECO:0007669"/>
    <property type="project" value="TreeGrafter"/>
</dbReference>
<dbReference type="OrthoDB" id="9798687at2"/>
<name>A0A1H6LEK3_9BACT</name>
<keyword evidence="3" id="KW-0326">Glycosidase</keyword>
<dbReference type="STRING" id="1679444.PYTT_1342"/>
<dbReference type="RefSeq" id="WP_067773484.1">
    <property type="nucleotide sequence ID" value="NZ_LT629973.1"/>
</dbReference>
<dbReference type="PANTHER" id="PTHR10412:SF11">
    <property type="entry name" value="MANNOSYL-OLIGOSACCHARIDE GLUCOSIDASE"/>
    <property type="match status" value="1"/>
</dbReference>
<protein>
    <submittedName>
        <fullName evidence="6">Trehalase</fullName>
    </submittedName>
</protein>
<evidence type="ECO:0000313" key="7">
    <source>
        <dbReference type="Proteomes" id="UP000176204"/>
    </source>
</evidence>
<feature type="chain" id="PRO_5009604517" evidence="4">
    <location>
        <begin position="23"/>
        <end position="552"/>
    </location>
</feature>
<dbReference type="Pfam" id="PF22422">
    <property type="entry name" value="MGH1-like_GH"/>
    <property type="match status" value="1"/>
</dbReference>
<dbReference type="InterPro" id="IPR004888">
    <property type="entry name" value="Glycoside_hydrolase_63"/>
</dbReference>
<dbReference type="GO" id="GO:0009311">
    <property type="term" value="P:oligosaccharide metabolic process"/>
    <property type="evidence" value="ECO:0007669"/>
    <property type="project" value="InterPro"/>
</dbReference>
<feature type="signal peptide" evidence="4">
    <location>
        <begin position="1"/>
        <end position="22"/>
    </location>
</feature>
<dbReference type="PANTHER" id="PTHR10412">
    <property type="entry name" value="MANNOSYL-OLIGOSACCHARIDE GLUCOSIDASE"/>
    <property type="match status" value="1"/>
</dbReference>
<proteinExistence type="inferred from homology"/>
<keyword evidence="7" id="KW-1185">Reference proteome</keyword>
<dbReference type="InterPro" id="IPR012341">
    <property type="entry name" value="6hp_glycosidase-like_sf"/>
</dbReference>
<evidence type="ECO:0000313" key="6">
    <source>
        <dbReference type="EMBL" id="SEH87042.1"/>
    </source>
</evidence>
<dbReference type="AlphaFoldDB" id="A0A1H6LEK3"/>
<evidence type="ECO:0000256" key="4">
    <source>
        <dbReference type="SAM" id="SignalP"/>
    </source>
</evidence>
<evidence type="ECO:0000256" key="2">
    <source>
        <dbReference type="ARBA" id="ARBA00022801"/>
    </source>
</evidence>
<dbReference type="Gene3D" id="1.50.10.10">
    <property type="match status" value="1"/>
</dbReference>
<dbReference type="InterPro" id="IPR054491">
    <property type="entry name" value="MGH1-like_GH"/>
</dbReference>
<evidence type="ECO:0000256" key="3">
    <source>
        <dbReference type="ARBA" id="ARBA00023295"/>
    </source>
</evidence>
<keyword evidence="4" id="KW-0732">Signal</keyword>